<dbReference type="InterPro" id="IPR009078">
    <property type="entry name" value="Ferritin-like_SF"/>
</dbReference>
<dbReference type="PIRSF" id="PIRSF005900">
    <property type="entry name" value="Dps"/>
    <property type="match status" value="1"/>
</dbReference>
<keyword evidence="3" id="KW-0238">DNA-binding</keyword>
<dbReference type="InterPro" id="IPR008331">
    <property type="entry name" value="Ferritin_DPS_dom"/>
</dbReference>
<dbReference type="PANTHER" id="PTHR42932">
    <property type="entry name" value="GENERAL STRESS PROTEIN 20U"/>
    <property type="match status" value="1"/>
</dbReference>
<dbReference type="SUPFAM" id="SSF47240">
    <property type="entry name" value="Ferritin-like"/>
    <property type="match status" value="1"/>
</dbReference>
<dbReference type="InterPro" id="IPR002177">
    <property type="entry name" value="DPS_DNA-bd"/>
</dbReference>
<accession>A0A6J5N429</accession>
<proteinExistence type="inferred from homology"/>
<evidence type="ECO:0000313" key="3">
    <source>
        <dbReference type="EMBL" id="CAB4154260.1"/>
    </source>
</evidence>
<organism evidence="3">
    <name type="scientific">uncultured Caudovirales phage</name>
    <dbReference type="NCBI Taxonomy" id="2100421"/>
    <lineage>
        <taxon>Viruses</taxon>
        <taxon>Duplodnaviria</taxon>
        <taxon>Heunggongvirae</taxon>
        <taxon>Uroviricota</taxon>
        <taxon>Caudoviricetes</taxon>
        <taxon>Peduoviridae</taxon>
        <taxon>Maltschvirus</taxon>
        <taxon>Maltschvirus maltsch</taxon>
    </lineage>
</organism>
<dbReference type="CDD" id="cd01043">
    <property type="entry name" value="DPS"/>
    <property type="match status" value="1"/>
</dbReference>
<sequence length="144" mass="16696">MNELIKSLKVLVSDVVTFYFMAHGYHWNVEGPDFSQYHSLFASIYEDAYGSIDPIAENIRKLDDYAPFSLQKFLDLRTLDFKDVQPNPKAMAKSLLTANEDLLKSLKKAFDEAQKKDEQGIMNFLADRIDNHNKWSWQLRASTK</sequence>
<comment type="similarity">
    <text evidence="1">Belongs to the Dps family.</text>
</comment>
<name>A0A6J5N429_9CAUD</name>
<dbReference type="Gene3D" id="1.20.1260.10">
    <property type="match status" value="1"/>
</dbReference>
<evidence type="ECO:0000256" key="1">
    <source>
        <dbReference type="ARBA" id="ARBA00009497"/>
    </source>
</evidence>
<protein>
    <submittedName>
        <fullName evidence="3">Dps DNA-binding ferritin-like protein (Oxidative damage protectant)</fullName>
    </submittedName>
</protein>
<evidence type="ECO:0000259" key="2">
    <source>
        <dbReference type="Pfam" id="PF00210"/>
    </source>
</evidence>
<dbReference type="PANTHER" id="PTHR42932:SF3">
    <property type="entry name" value="DNA PROTECTION DURING STARVATION PROTEIN"/>
    <property type="match status" value="1"/>
</dbReference>
<feature type="domain" description="Ferritin/DPS" evidence="2">
    <location>
        <begin position="6"/>
        <end position="141"/>
    </location>
</feature>
<dbReference type="InterPro" id="IPR012347">
    <property type="entry name" value="Ferritin-like"/>
</dbReference>
<reference evidence="3" key="1">
    <citation type="submission" date="2020-04" db="EMBL/GenBank/DDBJ databases">
        <authorList>
            <person name="Chiriac C."/>
            <person name="Salcher M."/>
            <person name="Ghai R."/>
            <person name="Kavagutti S V."/>
        </authorList>
    </citation>
    <scope>NUCLEOTIDE SEQUENCE</scope>
</reference>
<dbReference type="EMBL" id="LR796612">
    <property type="protein sequence ID" value="CAB4154260.1"/>
    <property type="molecule type" value="Genomic_DNA"/>
</dbReference>
<dbReference type="Pfam" id="PF00210">
    <property type="entry name" value="Ferritin"/>
    <property type="match status" value="1"/>
</dbReference>
<dbReference type="PRINTS" id="PR01346">
    <property type="entry name" value="HELNAPAPROT"/>
</dbReference>
<dbReference type="GO" id="GO:0003677">
    <property type="term" value="F:DNA binding"/>
    <property type="evidence" value="ECO:0007669"/>
    <property type="project" value="UniProtKB-KW"/>
</dbReference>
<gene>
    <name evidence="3" type="ORF">UFOVP629_23</name>
</gene>
<dbReference type="GO" id="GO:0008199">
    <property type="term" value="F:ferric iron binding"/>
    <property type="evidence" value="ECO:0007669"/>
    <property type="project" value="InterPro"/>
</dbReference>